<dbReference type="GO" id="GO:0098719">
    <property type="term" value="P:sodium ion import across plasma membrane"/>
    <property type="evidence" value="ECO:0000318"/>
    <property type="project" value="GO_Central"/>
</dbReference>
<evidence type="ECO:0000256" key="4">
    <source>
        <dbReference type="ARBA" id="ARBA00022692"/>
    </source>
</evidence>
<proteinExistence type="inferred from homology"/>
<dbReference type="GO" id="GO:0005886">
    <property type="term" value="C:plasma membrane"/>
    <property type="evidence" value="ECO:0000318"/>
    <property type="project" value="GO_Central"/>
</dbReference>
<feature type="transmembrane region" description="Helical" evidence="13">
    <location>
        <begin position="323"/>
        <end position="343"/>
    </location>
</feature>
<sequence>MAPTALAVGLTTMSLCALLHAVALPEGARNGGAHVIHPQELRPIPKATEAPAASTMLNVSSQGNASAAPEKDSQTGSSNRLLDFNTLDSAEVETNASLHLFLVIAALGSSLFLIYWLAKSRWSFLPDSVAVIALGALIAVVFRFDDMGWERAEAFDPTVFFLYLLPPIIFESGYSLQRGAFFSKLGTILIFAVIGTILSTIVVGGGFILLMEYGYIPNFGTIQVFAFGSLISAVDPVATLAIFQALDIDASLYMLVFGESVLNDAVSIVLTRSIIEIGIKHHFTSGLLYSVFWEFIVASVGSALIGVLAGFLCALVTKHLDLFQLPAVEFAFVCIFAYLPYLLAEGWDLSGIMAILFAGITTAHYAHGNLSPTTKVTVKQAFRTTALLAETAVFLYIGMALFSFRLDIRVDIVCYSLLLCLLGRAANIFSLSMSVNVFANAQISSKHQFIMWFSGLRGAIAFALALHLPLELFDVEVKNVFVSTTLMVVLCTIVLFGCSTMPLLQCLRSRRKGSGSKSPTRTASQDAEEPNSWLVRVDTKYLQPLLRRRGQRLGANSSEQEQELHALTEQWQQKLEELQSESTFIRSRISDEGLEQPVS</sequence>
<evidence type="ECO:0000256" key="7">
    <source>
        <dbReference type="ARBA" id="ARBA00023053"/>
    </source>
</evidence>
<feature type="transmembrane region" description="Helical" evidence="13">
    <location>
        <begin position="222"/>
        <end position="243"/>
    </location>
</feature>
<evidence type="ECO:0000256" key="3">
    <source>
        <dbReference type="ARBA" id="ARBA00022449"/>
    </source>
</evidence>
<keyword evidence="14" id="KW-0732">Signal</keyword>
<dbReference type="Pfam" id="PF00999">
    <property type="entry name" value="Na_H_Exchanger"/>
    <property type="match status" value="1"/>
</dbReference>
<comment type="subcellular location">
    <subcellularLocation>
        <location evidence="1">Golgi apparatus membrane</location>
        <topology evidence="1">Multi-pass membrane protein</topology>
    </subcellularLocation>
</comment>
<dbReference type="FunCoup" id="A9V154">
    <property type="interactions" value="278"/>
</dbReference>
<dbReference type="InParanoid" id="A9V154"/>
<evidence type="ECO:0000256" key="9">
    <source>
        <dbReference type="ARBA" id="ARBA00023136"/>
    </source>
</evidence>
<feature type="transmembrane region" description="Helical" evidence="13">
    <location>
        <begin position="154"/>
        <end position="176"/>
    </location>
</feature>
<evidence type="ECO:0000256" key="10">
    <source>
        <dbReference type="ARBA" id="ARBA00023201"/>
    </source>
</evidence>
<keyword evidence="3 11" id="KW-0050">Antiport</keyword>
<dbReference type="STRING" id="81824.A9V154"/>
<comment type="similarity">
    <text evidence="11">Belongs to the monovalent cation:proton antiporter 1 (CPA1) transporter (TC 2.A.36) family.</text>
</comment>
<keyword evidence="7" id="KW-0915">Sodium</keyword>
<evidence type="ECO:0000256" key="14">
    <source>
        <dbReference type="SAM" id="SignalP"/>
    </source>
</evidence>
<feature type="domain" description="Cation/H+ exchanger transmembrane" evidence="15">
    <location>
        <begin position="110"/>
        <end position="505"/>
    </location>
</feature>
<dbReference type="KEGG" id="mbr:MONBRDRAFT_32693"/>
<feature type="transmembrane region" description="Helical" evidence="13">
    <location>
        <begin position="124"/>
        <end position="142"/>
    </location>
</feature>
<dbReference type="Gene3D" id="6.10.140.1330">
    <property type="match status" value="1"/>
</dbReference>
<feature type="signal peptide" evidence="14">
    <location>
        <begin position="1"/>
        <end position="21"/>
    </location>
</feature>
<evidence type="ECO:0000313" key="17">
    <source>
        <dbReference type="Proteomes" id="UP000001357"/>
    </source>
</evidence>
<protein>
    <recommendedName>
        <fullName evidence="11">Sodium/hydrogen exchanger</fullName>
    </recommendedName>
</protein>
<dbReference type="InterPro" id="IPR004709">
    <property type="entry name" value="NaH_exchanger"/>
</dbReference>
<feature type="transmembrane region" description="Helical" evidence="13">
    <location>
        <begin position="96"/>
        <end position="117"/>
    </location>
</feature>
<dbReference type="EMBL" id="CH991553">
    <property type="protein sequence ID" value="EDQ88748.1"/>
    <property type="molecule type" value="Genomic_DNA"/>
</dbReference>
<keyword evidence="6" id="KW-0333">Golgi apparatus</keyword>
<evidence type="ECO:0000256" key="1">
    <source>
        <dbReference type="ARBA" id="ARBA00004653"/>
    </source>
</evidence>
<accession>A9V154</accession>
<dbReference type="GO" id="GO:0000139">
    <property type="term" value="C:Golgi membrane"/>
    <property type="evidence" value="ECO:0007669"/>
    <property type="project" value="UniProtKB-SubCell"/>
</dbReference>
<dbReference type="GO" id="GO:0071805">
    <property type="term" value="P:potassium ion transmembrane transport"/>
    <property type="evidence" value="ECO:0000318"/>
    <property type="project" value="GO_Central"/>
</dbReference>
<feature type="transmembrane region" description="Helical" evidence="13">
    <location>
        <begin position="387"/>
        <end position="406"/>
    </location>
</feature>
<dbReference type="InterPro" id="IPR006153">
    <property type="entry name" value="Cation/H_exchanger_TM"/>
</dbReference>
<feature type="transmembrane region" description="Helical" evidence="13">
    <location>
        <begin position="295"/>
        <end position="316"/>
    </location>
</feature>
<organism evidence="16 17">
    <name type="scientific">Monosiga brevicollis</name>
    <name type="common">Choanoflagellate</name>
    <dbReference type="NCBI Taxonomy" id="81824"/>
    <lineage>
        <taxon>Eukaryota</taxon>
        <taxon>Choanoflagellata</taxon>
        <taxon>Craspedida</taxon>
        <taxon>Salpingoecidae</taxon>
        <taxon>Monosiga</taxon>
    </lineage>
</organism>
<gene>
    <name evidence="16" type="ORF">MONBRDRAFT_32693</name>
</gene>
<evidence type="ECO:0000256" key="2">
    <source>
        <dbReference type="ARBA" id="ARBA00022448"/>
    </source>
</evidence>
<feature type="transmembrane region" description="Helical" evidence="13">
    <location>
        <begin position="412"/>
        <end position="437"/>
    </location>
</feature>
<keyword evidence="5 13" id="KW-1133">Transmembrane helix</keyword>
<dbReference type="Proteomes" id="UP000001357">
    <property type="component" value="Unassembled WGS sequence"/>
</dbReference>
<dbReference type="GO" id="GO:0015385">
    <property type="term" value="F:sodium:proton antiporter activity"/>
    <property type="evidence" value="ECO:0000318"/>
    <property type="project" value="GO_Central"/>
</dbReference>
<keyword evidence="17" id="KW-1185">Reference proteome</keyword>
<dbReference type="NCBIfam" id="TIGR00840">
    <property type="entry name" value="b_cpa1"/>
    <property type="match status" value="1"/>
</dbReference>
<evidence type="ECO:0000256" key="12">
    <source>
        <dbReference type="SAM" id="MobiDB-lite"/>
    </source>
</evidence>
<evidence type="ECO:0000256" key="13">
    <source>
        <dbReference type="SAM" id="Phobius"/>
    </source>
</evidence>
<name>A9V154_MONBE</name>
<dbReference type="PANTHER" id="PTHR10110:SF191">
    <property type="entry name" value="SODIUM_HYDROGEN EXCHANGER 8"/>
    <property type="match status" value="1"/>
</dbReference>
<feature type="transmembrane region" description="Helical" evidence="13">
    <location>
        <begin position="349"/>
        <end position="366"/>
    </location>
</feature>
<evidence type="ECO:0000256" key="6">
    <source>
        <dbReference type="ARBA" id="ARBA00023034"/>
    </source>
</evidence>
<dbReference type="RefSeq" id="XP_001746361.1">
    <property type="nucleotide sequence ID" value="XM_001746309.1"/>
</dbReference>
<dbReference type="OMA" id="MVYQVVA"/>
<dbReference type="GeneID" id="5891688"/>
<keyword evidence="9 13" id="KW-0472">Membrane</keyword>
<dbReference type="GO" id="GO:0051453">
    <property type="term" value="P:regulation of intracellular pH"/>
    <property type="evidence" value="ECO:0000318"/>
    <property type="project" value="GO_Central"/>
</dbReference>
<dbReference type="GO" id="GO:0015386">
    <property type="term" value="F:potassium:proton antiporter activity"/>
    <property type="evidence" value="ECO:0000318"/>
    <property type="project" value="GO_Central"/>
</dbReference>
<feature type="transmembrane region" description="Helical" evidence="13">
    <location>
        <begin position="480"/>
        <end position="504"/>
    </location>
</feature>
<evidence type="ECO:0000256" key="11">
    <source>
        <dbReference type="RuleBase" id="RU003722"/>
    </source>
</evidence>
<feature type="transmembrane region" description="Helical" evidence="13">
    <location>
        <begin position="449"/>
        <end position="468"/>
    </location>
</feature>
<keyword evidence="8 11" id="KW-0406">Ion transport</keyword>
<feature type="chain" id="PRO_5002742540" description="Sodium/hydrogen exchanger" evidence="14">
    <location>
        <begin position="22"/>
        <end position="599"/>
    </location>
</feature>
<evidence type="ECO:0000259" key="15">
    <source>
        <dbReference type="Pfam" id="PF00999"/>
    </source>
</evidence>
<evidence type="ECO:0000256" key="8">
    <source>
        <dbReference type="ARBA" id="ARBA00023065"/>
    </source>
</evidence>
<keyword evidence="10 11" id="KW-0739">Sodium transport</keyword>
<dbReference type="eggNOG" id="KOG1965">
    <property type="taxonomic scope" value="Eukaryota"/>
</dbReference>
<dbReference type="PRINTS" id="PR01084">
    <property type="entry name" value="NAHEXCHNGR"/>
</dbReference>
<feature type="region of interest" description="Disordered" evidence="12">
    <location>
        <begin position="510"/>
        <end position="530"/>
    </location>
</feature>
<reference evidence="16 17" key="1">
    <citation type="journal article" date="2008" name="Nature">
        <title>The genome of the choanoflagellate Monosiga brevicollis and the origin of metazoans.</title>
        <authorList>
            <consortium name="JGI Sequencing"/>
            <person name="King N."/>
            <person name="Westbrook M.J."/>
            <person name="Young S.L."/>
            <person name="Kuo A."/>
            <person name="Abedin M."/>
            <person name="Chapman J."/>
            <person name="Fairclough S."/>
            <person name="Hellsten U."/>
            <person name="Isogai Y."/>
            <person name="Letunic I."/>
            <person name="Marr M."/>
            <person name="Pincus D."/>
            <person name="Putnam N."/>
            <person name="Rokas A."/>
            <person name="Wright K.J."/>
            <person name="Zuzow R."/>
            <person name="Dirks W."/>
            <person name="Good M."/>
            <person name="Goodstein D."/>
            <person name="Lemons D."/>
            <person name="Li W."/>
            <person name="Lyons J.B."/>
            <person name="Morris A."/>
            <person name="Nichols S."/>
            <person name="Richter D.J."/>
            <person name="Salamov A."/>
            <person name="Bork P."/>
            <person name="Lim W.A."/>
            <person name="Manning G."/>
            <person name="Miller W.T."/>
            <person name="McGinnis W."/>
            <person name="Shapiro H."/>
            <person name="Tjian R."/>
            <person name="Grigoriev I.V."/>
            <person name="Rokhsar D."/>
        </authorList>
    </citation>
    <scope>NUCLEOTIDE SEQUENCE [LARGE SCALE GENOMIC DNA]</scope>
    <source>
        <strain evidence="17">MX1 / ATCC 50154</strain>
    </source>
</reference>
<keyword evidence="4 11" id="KW-0812">Transmembrane</keyword>
<dbReference type="PANTHER" id="PTHR10110">
    <property type="entry name" value="SODIUM/HYDROGEN EXCHANGER"/>
    <property type="match status" value="1"/>
</dbReference>
<evidence type="ECO:0000313" key="16">
    <source>
        <dbReference type="EMBL" id="EDQ88748.1"/>
    </source>
</evidence>
<dbReference type="InterPro" id="IPR018422">
    <property type="entry name" value="Cation/H_exchanger_CPA1"/>
</dbReference>
<dbReference type="AlphaFoldDB" id="A9V154"/>
<evidence type="ECO:0000256" key="5">
    <source>
        <dbReference type="ARBA" id="ARBA00022989"/>
    </source>
</evidence>
<feature type="transmembrane region" description="Helical" evidence="13">
    <location>
        <begin position="188"/>
        <end position="210"/>
    </location>
</feature>
<keyword evidence="2 11" id="KW-0813">Transport</keyword>